<dbReference type="PANTHER" id="PTHR11102:SF147">
    <property type="entry name" value="SEL1L ADAPTOR SUBUNIT OF ERAD E3 UBIQUITIN LIGASE"/>
    <property type="match status" value="1"/>
</dbReference>
<protein>
    <recommendedName>
        <fullName evidence="2">beta-lactamase</fullName>
        <ecNumber evidence="2">3.5.2.6</ecNumber>
    </recommendedName>
</protein>
<dbReference type="PANTHER" id="PTHR11102">
    <property type="entry name" value="SEL-1-LIKE PROTEIN"/>
    <property type="match status" value="1"/>
</dbReference>
<evidence type="ECO:0000256" key="2">
    <source>
        <dbReference type="ARBA" id="ARBA00012865"/>
    </source>
</evidence>
<feature type="repeat" description="TPR" evidence="5">
    <location>
        <begin position="75"/>
        <end position="108"/>
    </location>
</feature>
<dbReference type="Gene3D" id="1.25.40.10">
    <property type="entry name" value="Tetratricopeptide repeat domain"/>
    <property type="match status" value="1"/>
</dbReference>
<evidence type="ECO:0000256" key="4">
    <source>
        <dbReference type="ARBA" id="ARBA00023251"/>
    </source>
</evidence>
<dbReference type="SMART" id="SM00671">
    <property type="entry name" value="SEL1"/>
    <property type="match status" value="6"/>
</dbReference>
<evidence type="ECO:0000313" key="7">
    <source>
        <dbReference type="EMBL" id="MFC3847719.1"/>
    </source>
</evidence>
<evidence type="ECO:0000256" key="3">
    <source>
        <dbReference type="ARBA" id="ARBA00023157"/>
    </source>
</evidence>
<dbReference type="RefSeq" id="WP_104752491.1">
    <property type="nucleotide sequence ID" value="NZ_FZMF01000028.1"/>
</dbReference>
<evidence type="ECO:0000256" key="5">
    <source>
        <dbReference type="PROSITE-ProRule" id="PRU00339"/>
    </source>
</evidence>
<keyword evidence="4" id="KW-0046">Antibiotic resistance</keyword>
<evidence type="ECO:0000313" key="8">
    <source>
        <dbReference type="Proteomes" id="UP001595783"/>
    </source>
</evidence>
<sequence>MKTKMKFAACVLGLGAGVLGAKQFDPQECGVKMPGAGYFAYGTMRGAVSTGLSNLGLSTQDAIACFKVAAQAGIYTAYTDLGNLYQQAKQYKKALEAYQKAADKGDDAAMIQLGTMYSSGLGVAKDYHKAFKYFEKASLKWNVAGLVELGVMYEYGLGVKKDYAKAMEYYQKGKTDNKGNMALGAYVQIGHLYFEGLGVKKDYAQAMDYLKQVSTSDNKEVAREANRMLGSIFEKGGYGVEQDISQAQFYYKEGAKAGDQESKKDLIGLLNAEAKKYQDGQDYENALKLYQEVANAGDPDGYVHIGLLYIGVQGKKVPNKP</sequence>
<comment type="caution">
    <text evidence="7">The sequence shown here is derived from an EMBL/GenBank/DDBJ whole genome shotgun (WGS) entry which is preliminary data.</text>
</comment>
<dbReference type="SUPFAM" id="SSF81901">
    <property type="entry name" value="HCP-like"/>
    <property type="match status" value="1"/>
</dbReference>
<dbReference type="EMBL" id="JBHRZO010000018">
    <property type="protein sequence ID" value="MFC3847719.1"/>
    <property type="molecule type" value="Genomic_DNA"/>
</dbReference>
<dbReference type="EC" id="3.5.2.6" evidence="2"/>
<evidence type="ECO:0000256" key="6">
    <source>
        <dbReference type="SAM" id="SignalP"/>
    </source>
</evidence>
<keyword evidence="5" id="KW-0802">TPR repeat</keyword>
<dbReference type="PROSITE" id="PS50293">
    <property type="entry name" value="TPR_REGION"/>
    <property type="match status" value="1"/>
</dbReference>
<dbReference type="Proteomes" id="UP001595783">
    <property type="component" value="Unassembled WGS sequence"/>
</dbReference>
<gene>
    <name evidence="7" type="ORF">ACFOPX_04125</name>
</gene>
<reference evidence="8" key="1">
    <citation type="journal article" date="2019" name="Int. J. Syst. Evol. Microbiol.">
        <title>The Global Catalogue of Microorganisms (GCM) 10K type strain sequencing project: providing services to taxonomists for standard genome sequencing and annotation.</title>
        <authorList>
            <consortium name="The Broad Institute Genomics Platform"/>
            <consortium name="The Broad Institute Genome Sequencing Center for Infectious Disease"/>
            <person name="Wu L."/>
            <person name="Ma J."/>
        </authorList>
    </citation>
    <scope>NUCLEOTIDE SEQUENCE [LARGE SCALE GENOMIC DNA]</scope>
    <source>
        <strain evidence="8">CCUG 53816</strain>
    </source>
</reference>
<keyword evidence="3" id="KW-1015">Disulfide bond</keyword>
<organism evidence="7 8">
    <name type="scientific">Helicobacter baculiformis</name>
    <dbReference type="NCBI Taxonomy" id="427351"/>
    <lineage>
        <taxon>Bacteria</taxon>
        <taxon>Pseudomonadati</taxon>
        <taxon>Campylobacterota</taxon>
        <taxon>Epsilonproteobacteria</taxon>
        <taxon>Campylobacterales</taxon>
        <taxon>Helicobacteraceae</taxon>
        <taxon>Helicobacter</taxon>
    </lineage>
</organism>
<keyword evidence="6" id="KW-0732">Signal</keyword>
<keyword evidence="8" id="KW-1185">Reference proteome</keyword>
<feature type="chain" id="PRO_5047499807" description="beta-lactamase" evidence="6">
    <location>
        <begin position="22"/>
        <end position="321"/>
    </location>
</feature>
<name>A0ABV7ZHG3_9HELI</name>
<dbReference type="InterPro" id="IPR050767">
    <property type="entry name" value="Sel1_AlgK"/>
</dbReference>
<comment type="catalytic activity">
    <reaction evidence="1">
        <text>a beta-lactam + H2O = a substituted beta-amino acid</text>
        <dbReference type="Rhea" id="RHEA:20401"/>
        <dbReference type="ChEBI" id="CHEBI:15377"/>
        <dbReference type="ChEBI" id="CHEBI:35627"/>
        <dbReference type="ChEBI" id="CHEBI:140347"/>
        <dbReference type="EC" id="3.5.2.6"/>
    </reaction>
</comment>
<dbReference type="InterPro" id="IPR006597">
    <property type="entry name" value="Sel1-like"/>
</dbReference>
<evidence type="ECO:0000256" key="1">
    <source>
        <dbReference type="ARBA" id="ARBA00001526"/>
    </source>
</evidence>
<feature type="signal peptide" evidence="6">
    <location>
        <begin position="1"/>
        <end position="21"/>
    </location>
</feature>
<dbReference type="InterPro" id="IPR019734">
    <property type="entry name" value="TPR_rpt"/>
</dbReference>
<dbReference type="PROSITE" id="PS50005">
    <property type="entry name" value="TPR"/>
    <property type="match status" value="1"/>
</dbReference>
<accession>A0ABV7ZHG3</accession>
<dbReference type="Pfam" id="PF08238">
    <property type="entry name" value="Sel1"/>
    <property type="match status" value="6"/>
</dbReference>
<dbReference type="InterPro" id="IPR011990">
    <property type="entry name" value="TPR-like_helical_dom_sf"/>
</dbReference>
<proteinExistence type="predicted"/>